<dbReference type="GO" id="GO:0005230">
    <property type="term" value="F:extracellular ligand-gated monoatomic ion channel activity"/>
    <property type="evidence" value="ECO:0007669"/>
    <property type="project" value="InterPro"/>
</dbReference>
<evidence type="ECO:0000256" key="8">
    <source>
        <dbReference type="ARBA" id="ARBA00023180"/>
    </source>
</evidence>
<evidence type="ECO:0000256" key="3">
    <source>
        <dbReference type="ARBA" id="ARBA00023018"/>
    </source>
</evidence>
<dbReference type="GO" id="GO:0034707">
    <property type="term" value="C:chloride channel complex"/>
    <property type="evidence" value="ECO:0007669"/>
    <property type="project" value="UniProtKB-KW"/>
</dbReference>
<keyword evidence="8" id="KW-0325">Glycoprotein</keyword>
<evidence type="ECO:0000259" key="16">
    <source>
        <dbReference type="Pfam" id="PF02932"/>
    </source>
</evidence>
<name>A0AA47MHR1_MERPO</name>
<keyword evidence="3" id="KW-0770">Synapse</keyword>
<evidence type="ECO:0000256" key="11">
    <source>
        <dbReference type="ARBA" id="ARBA00023286"/>
    </source>
</evidence>
<evidence type="ECO:0000256" key="12">
    <source>
        <dbReference type="ARBA" id="ARBA00023303"/>
    </source>
</evidence>
<dbReference type="EMBL" id="JAOPHQ010004185">
    <property type="protein sequence ID" value="KAK0140350.1"/>
    <property type="molecule type" value="Genomic_DNA"/>
</dbReference>
<evidence type="ECO:0000256" key="7">
    <source>
        <dbReference type="ARBA" id="ARBA00023173"/>
    </source>
</evidence>
<keyword evidence="15" id="KW-1133">Transmembrane helix</keyword>
<dbReference type="GO" id="GO:0005254">
    <property type="term" value="F:chloride channel activity"/>
    <property type="evidence" value="ECO:0007669"/>
    <property type="project" value="UniProtKB-KW"/>
</dbReference>
<dbReference type="Gene3D" id="2.70.170.10">
    <property type="entry name" value="Neurotransmitter-gated ion-channel ligand-binding domain"/>
    <property type="match status" value="1"/>
</dbReference>
<reference evidence="17" key="1">
    <citation type="journal article" date="2023" name="Front. Mar. Sci.">
        <title>A new Merluccius polli reference genome to investigate the effects of global change in West African waters.</title>
        <authorList>
            <person name="Mateo J.L."/>
            <person name="Blanco-Fernandez C."/>
            <person name="Garcia-Vazquez E."/>
            <person name="Machado-Schiaffino G."/>
        </authorList>
    </citation>
    <scope>NUCLEOTIDE SEQUENCE</scope>
    <source>
        <strain evidence="17">C29</strain>
        <tissue evidence="17">Fin</tissue>
    </source>
</reference>
<evidence type="ECO:0000256" key="2">
    <source>
        <dbReference type="ARBA" id="ARBA00022475"/>
    </source>
</evidence>
<evidence type="ECO:0000256" key="9">
    <source>
        <dbReference type="ARBA" id="ARBA00023214"/>
    </source>
</evidence>
<evidence type="ECO:0000256" key="1">
    <source>
        <dbReference type="ARBA" id="ARBA00022448"/>
    </source>
</evidence>
<dbReference type="PRINTS" id="PR01160">
    <property type="entry name" value="GABAARBETA"/>
</dbReference>
<evidence type="ECO:0000256" key="4">
    <source>
        <dbReference type="ARBA" id="ARBA00023065"/>
    </source>
</evidence>
<evidence type="ECO:0000256" key="6">
    <source>
        <dbReference type="ARBA" id="ARBA00023170"/>
    </source>
</evidence>
<feature type="region of interest" description="Disordered" evidence="14">
    <location>
        <begin position="506"/>
        <end position="531"/>
    </location>
</feature>
<dbReference type="CDD" id="cd19053">
    <property type="entry name" value="LGIC_TM_GABAAR_beta"/>
    <property type="match status" value="1"/>
</dbReference>
<keyword evidence="9" id="KW-0868">Chloride</keyword>
<keyword evidence="18" id="KW-1185">Reference proteome</keyword>
<dbReference type="InterPro" id="IPR006201">
    <property type="entry name" value="Neur_channel"/>
</dbReference>
<comment type="subcellular location">
    <subcellularLocation>
        <location evidence="13">Postsynaptic cell membrane</location>
        <topology evidence="13">Multi-pass membrane protein</topology>
    </subcellularLocation>
</comment>
<accession>A0AA47MHR1</accession>
<dbReference type="PRINTS" id="PR00253">
    <property type="entry name" value="GABAARECEPTR"/>
</dbReference>
<dbReference type="GO" id="GO:0045211">
    <property type="term" value="C:postsynaptic membrane"/>
    <property type="evidence" value="ECO:0007669"/>
    <property type="project" value="UniProtKB-SubCell"/>
</dbReference>
<evidence type="ECO:0000256" key="5">
    <source>
        <dbReference type="ARBA" id="ARBA00023157"/>
    </source>
</evidence>
<feature type="domain" description="Neurotransmitter-gated ion-channel transmembrane" evidence="16">
    <location>
        <begin position="80"/>
        <end position="304"/>
    </location>
</feature>
<evidence type="ECO:0000256" key="14">
    <source>
        <dbReference type="SAM" id="MobiDB-lite"/>
    </source>
</evidence>
<feature type="transmembrane region" description="Helical" evidence="15">
    <location>
        <begin position="290"/>
        <end position="309"/>
    </location>
</feature>
<evidence type="ECO:0000313" key="18">
    <source>
        <dbReference type="Proteomes" id="UP001174136"/>
    </source>
</evidence>
<dbReference type="Gene3D" id="1.20.58.390">
    <property type="entry name" value="Neurotransmitter-gated ion-channel transmembrane domain"/>
    <property type="match status" value="1"/>
</dbReference>
<feature type="compositionally biased region" description="Basic and acidic residues" evidence="14">
    <location>
        <begin position="508"/>
        <end position="517"/>
    </location>
</feature>
<dbReference type="Pfam" id="PF02932">
    <property type="entry name" value="Neur_chan_memb"/>
    <property type="match status" value="1"/>
</dbReference>
<keyword evidence="15" id="KW-0812">Transmembrane</keyword>
<evidence type="ECO:0000256" key="10">
    <source>
        <dbReference type="ARBA" id="ARBA00023257"/>
    </source>
</evidence>
<keyword evidence="11" id="KW-1071">Ligand-gated ion channel</keyword>
<dbReference type="InterPro" id="IPR038050">
    <property type="entry name" value="Neuro_actylchol_rec"/>
</dbReference>
<dbReference type="FunFam" id="1.20.58.390:FF:000004">
    <property type="entry name" value="Gamma-aminobutyric acid receptor subunit beta-2 isoform A"/>
    <property type="match status" value="1"/>
</dbReference>
<dbReference type="InterPro" id="IPR006029">
    <property type="entry name" value="Neurotrans-gated_channel_TM"/>
</dbReference>
<keyword evidence="2" id="KW-1003">Cell membrane</keyword>
<dbReference type="Proteomes" id="UP001174136">
    <property type="component" value="Unassembled WGS sequence"/>
</dbReference>
<dbReference type="InterPro" id="IPR036719">
    <property type="entry name" value="Neuro-gated_channel_TM_sf"/>
</dbReference>
<protein>
    <submittedName>
        <fullName evidence="17">Gamma-aminobutyric acid receptor subunit beta-4</fullName>
    </submittedName>
</protein>
<gene>
    <name evidence="17" type="primary">GABRB4_0</name>
    <name evidence="17" type="ORF">N1851_022688</name>
</gene>
<evidence type="ECO:0000256" key="15">
    <source>
        <dbReference type="SAM" id="Phobius"/>
    </source>
</evidence>
<organism evidence="17 18">
    <name type="scientific">Merluccius polli</name>
    <name type="common">Benguela hake</name>
    <name type="synonym">Merluccius cadenati</name>
    <dbReference type="NCBI Taxonomy" id="89951"/>
    <lineage>
        <taxon>Eukaryota</taxon>
        <taxon>Metazoa</taxon>
        <taxon>Chordata</taxon>
        <taxon>Craniata</taxon>
        <taxon>Vertebrata</taxon>
        <taxon>Euteleostomi</taxon>
        <taxon>Actinopterygii</taxon>
        <taxon>Neopterygii</taxon>
        <taxon>Teleostei</taxon>
        <taxon>Neoteleostei</taxon>
        <taxon>Acanthomorphata</taxon>
        <taxon>Zeiogadaria</taxon>
        <taxon>Gadariae</taxon>
        <taxon>Gadiformes</taxon>
        <taxon>Gadoidei</taxon>
        <taxon>Merlucciidae</taxon>
        <taxon>Merluccius</taxon>
    </lineage>
</organism>
<dbReference type="InterPro" id="IPR006028">
    <property type="entry name" value="GABAA/Glycine_rcpt"/>
</dbReference>
<sequence>MAMWSRSQQGPDGYTTDDIVFFWQGGESAVTGVDKLELPQFSIVDIRLVSREVRFTTGSYPRLSLSFRIKRNIGYFILQTYMPSILITILSWVSFWINYDASAARVALGVTTVLTMTTINTHLRETLPKIPYVKAIDVYLMGCFVFVFLALLEYAFVNYVFFGRGPQQQKKINERINKVNNERPRYEEKRLREQVDAYGNILLTTLEMNNEVMPSDGGGGGGRRRQRQRLAQLGHFRKPMAPRDGFGHHSLDRGAMRSRANCRLRRRSSKLKLKIPNLADVSTIDKWSRVIFPITFGFFNLIYWLYYMLHYGQRVWSTSQNDTELRRRAARRSVARVTRGHRERGDLLVVRRGSDLTLRRTVLQRTVLRRTVLRRTVLQRTVLQRAYRVTVYRVTVRYRVTAYRVTVYRVTVRYCVTAYRVTARYRVTAYRVTVYRVTARYCVTAYRVTARYCVTAYRVTARYRYYSGGGVTRAALLSERPHRLVRTYRFNNRGIFTNVILHHNTKKKNTEKSESQRRKAAAVVSGTSEEI</sequence>
<comment type="caution">
    <text evidence="17">The sequence shown here is derived from an EMBL/GenBank/DDBJ whole genome shotgun (WGS) entry which is preliminary data.</text>
</comment>
<dbReference type="InterPro" id="IPR036734">
    <property type="entry name" value="Neur_chan_lig-bd_sf"/>
</dbReference>
<feature type="transmembrane region" description="Helical" evidence="15">
    <location>
        <begin position="135"/>
        <end position="157"/>
    </location>
</feature>
<keyword evidence="5" id="KW-1015">Disulfide bond</keyword>
<dbReference type="PANTHER" id="PTHR18945">
    <property type="entry name" value="NEUROTRANSMITTER GATED ION CHANNEL"/>
    <property type="match status" value="1"/>
</dbReference>
<feature type="transmembrane region" description="Helical" evidence="15">
    <location>
        <begin position="73"/>
        <end position="97"/>
    </location>
</feature>
<keyword evidence="1" id="KW-0813">Transport</keyword>
<keyword evidence="4" id="KW-0406">Ion transport</keyword>
<evidence type="ECO:0000313" key="17">
    <source>
        <dbReference type="EMBL" id="KAK0140350.1"/>
    </source>
</evidence>
<dbReference type="InterPro" id="IPR002289">
    <property type="entry name" value="GABAAb_rcpt"/>
</dbReference>
<dbReference type="GO" id="GO:0004890">
    <property type="term" value="F:GABA-A receptor activity"/>
    <property type="evidence" value="ECO:0007669"/>
    <property type="project" value="InterPro"/>
</dbReference>
<keyword evidence="10" id="KW-0628">Postsynaptic cell membrane</keyword>
<keyword evidence="12" id="KW-0407">Ion channel</keyword>
<keyword evidence="7" id="KW-0869">Chloride channel</keyword>
<keyword evidence="6 17" id="KW-0675">Receptor</keyword>
<evidence type="ECO:0000256" key="13">
    <source>
        <dbReference type="ARBA" id="ARBA00034104"/>
    </source>
</evidence>
<keyword evidence="15" id="KW-0472">Membrane</keyword>
<dbReference type="SUPFAM" id="SSF63712">
    <property type="entry name" value="Nicotinic receptor ligand binding domain-like"/>
    <property type="match status" value="1"/>
</dbReference>
<proteinExistence type="predicted"/>
<dbReference type="AlphaFoldDB" id="A0AA47MHR1"/>
<dbReference type="SUPFAM" id="SSF90112">
    <property type="entry name" value="Neurotransmitter-gated ion-channel transmembrane pore"/>
    <property type="match status" value="1"/>
</dbReference>